<keyword evidence="1" id="KW-1133">Transmembrane helix</keyword>
<comment type="caution">
    <text evidence="2">The sequence shown here is derived from an EMBL/GenBank/DDBJ whole genome shotgun (WGS) entry which is preliminary data.</text>
</comment>
<proteinExistence type="predicted"/>
<organism evidence="2 3">
    <name type="scientific">Fasciolopsis buskii</name>
    <dbReference type="NCBI Taxonomy" id="27845"/>
    <lineage>
        <taxon>Eukaryota</taxon>
        <taxon>Metazoa</taxon>
        <taxon>Spiralia</taxon>
        <taxon>Lophotrochozoa</taxon>
        <taxon>Platyhelminthes</taxon>
        <taxon>Trematoda</taxon>
        <taxon>Digenea</taxon>
        <taxon>Plagiorchiida</taxon>
        <taxon>Echinostomata</taxon>
        <taxon>Echinostomatoidea</taxon>
        <taxon>Fasciolidae</taxon>
        <taxon>Fasciolopsis</taxon>
    </lineage>
</organism>
<reference evidence="2" key="1">
    <citation type="submission" date="2019-05" db="EMBL/GenBank/DDBJ databases">
        <title>Annotation for the trematode Fasciolopsis buski.</title>
        <authorList>
            <person name="Choi Y.-J."/>
        </authorList>
    </citation>
    <scope>NUCLEOTIDE SEQUENCE</scope>
    <source>
        <strain evidence="2">HT</strain>
        <tissue evidence="2">Whole worm</tissue>
    </source>
</reference>
<evidence type="ECO:0000313" key="2">
    <source>
        <dbReference type="EMBL" id="KAA0184161.1"/>
    </source>
</evidence>
<keyword evidence="3" id="KW-1185">Reference proteome</keyword>
<dbReference type="AlphaFoldDB" id="A0A8E0VES0"/>
<dbReference type="Proteomes" id="UP000728185">
    <property type="component" value="Unassembled WGS sequence"/>
</dbReference>
<keyword evidence="1" id="KW-0812">Transmembrane</keyword>
<evidence type="ECO:0000256" key="1">
    <source>
        <dbReference type="SAM" id="Phobius"/>
    </source>
</evidence>
<keyword evidence="1" id="KW-0472">Membrane</keyword>
<feature type="transmembrane region" description="Helical" evidence="1">
    <location>
        <begin position="30"/>
        <end position="51"/>
    </location>
</feature>
<gene>
    <name evidence="2" type="ORF">FBUS_09815</name>
</gene>
<sequence length="120" mass="13551">MYGGISNCLRDYRNPMYDSHYTSLVVIPGWRFTCLCLSVIVISTIVVLRILMLHSPQSTSILQAIQAPYFRRFGYNIVESVRNNPDLYFMLSNALELGTNTNSNGQTPNQVMCVLLLPSV</sequence>
<accession>A0A8E0VES0</accession>
<evidence type="ECO:0000313" key="3">
    <source>
        <dbReference type="Proteomes" id="UP000728185"/>
    </source>
</evidence>
<dbReference type="EMBL" id="LUCM01011301">
    <property type="protein sequence ID" value="KAA0184161.1"/>
    <property type="molecule type" value="Genomic_DNA"/>
</dbReference>
<protein>
    <submittedName>
        <fullName evidence="2">Uncharacterized protein</fullName>
    </submittedName>
</protein>
<name>A0A8E0VES0_9TREM</name>
<dbReference type="OrthoDB" id="10441150at2759"/>